<dbReference type="EMBL" id="CP016774">
    <property type="protein sequence ID" value="ASY16694.1"/>
    <property type="molecule type" value="Genomic_DNA"/>
</dbReference>
<dbReference type="Proteomes" id="UP000217177">
    <property type="component" value="Chromosome"/>
</dbReference>
<reference evidence="1 2" key="1">
    <citation type="submission" date="2016-07" db="EMBL/GenBank/DDBJ databases">
        <title>High microdiversification within the ubiquitous acI lineage of Actinobacteria.</title>
        <authorList>
            <person name="Neuenschwander S.M."/>
            <person name="Salcher M."/>
            <person name="Ghai R."/>
            <person name="Pernthaler J."/>
        </authorList>
    </citation>
    <scope>NUCLEOTIDE SEQUENCE [LARGE SCALE GENOMIC DNA]</scope>
    <source>
        <strain evidence="1">MMS-IA-79</strain>
    </source>
</reference>
<name>A0ABM6MCT6_9ACTN</name>
<evidence type="ECO:0000313" key="1">
    <source>
        <dbReference type="EMBL" id="ASY16694.1"/>
    </source>
</evidence>
<proteinExistence type="predicted"/>
<accession>A0ABM6MCT6</accession>
<gene>
    <name evidence="1" type="ORF">A1sIA79_00160</name>
</gene>
<keyword evidence="2" id="KW-1185">Reference proteome</keyword>
<protein>
    <submittedName>
        <fullName evidence="1">Uncharacterized protein</fullName>
    </submittedName>
</protein>
<evidence type="ECO:0000313" key="2">
    <source>
        <dbReference type="Proteomes" id="UP000217177"/>
    </source>
</evidence>
<organism evidence="1 2">
    <name type="scientific">Candidatus Planktophila versatilis</name>
    <dbReference type="NCBI Taxonomy" id="1884905"/>
    <lineage>
        <taxon>Bacteria</taxon>
        <taxon>Bacillati</taxon>
        <taxon>Actinomycetota</taxon>
        <taxon>Actinomycetes</taxon>
        <taxon>Candidatus Nanopelagicales</taxon>
        <taxon>Candidatus Nanopelagicaceae</taxon>
        <taxon>Candidatus Planktophila</taxon>
    </lineage>
</organism>
<sequence>MKVAHKFGVRRFQSLTELVEHQNPTIHSEFQIPGTKNHDPNPCLLDESTYPMFQVELQNYMENLERDFESGRSYTSFKFGDGDYNFLKRIPSGSAQPGKRAVSRNLSKSEMSPFITGSKKCNKYFCEIYPENRKMFQEVIGSDRNTIPAEFNYGLVSNKWLFKEFGSSIGIIGASEKVDLIRQLMQYPEYQEYLGLREFSDYIKVPQKFACDDLESLEISMKEQFKEAKSKLFLFGIGHVKSGIAWKLNSFWPAIYLDIGSGIDAIAGIIDEKRPYFGDWTNHQLRSGFDYSKLDLLQLEKSKVKFLN</sequence>